<dbReference type="PANTHER" id="PTHR33495:SF2">
    <property type="entry name" value="ANTI-SIGMA FACTOR ANTAGONIST TM_1081-RELATED"/>
    <property type="match status" value="1"/>
</dbReference>
<protein>
    <recommendedName>
        <fullName evidence="1">STAS domain-containing protein</fullName>
    </recommendedName>
</protein>
<gene>
    <name evidence="2" type="ORF">COY37_04265</name>
</gene>
<dbReference type="PROSITE" id="PS50801">
    <property type="entry name" value="STAS"/>
    <property type="match status" value="1"/>
</dbReference>
<evidence type="ECO:0000313" key="2">
    <source>
        <dbReference type="EMBL" id="PIZ40278.1"/>
    </source>
</evidence>
<dbReference type="Gene3D" id="3.30.750.24">
    <property type="entry name" value="STAS domain"/>
    <property type="match status" value="1"/>
</dbReference>
<dbReference type="InterPro" id="IPR036513">
    <property type="entry name" value="STAS_dom_sf"/>
</dbReference>
<name>A0A2M7T8S5_9ACTN</name>
<proteinExistence type="predicted"/>
<evidence type="ECO:0000313" key="3">
    <source>
        <dbReference type="Proteomes" id="UP000230956"/>
    </source>
</evidence>
<dbReference type="EMBL" id="PFNG01000097">
    <property type="protein sequence ID" value="PIZ40278.1"/>
    <property type="molecule type" value="Genomic_DNA"/>
</dbReference>
<reference evidence="3" key="1">
    <citation type="submission" date="2017-09" db="EMBL/GenBank/DDBJ databases">
        <title>Depth-based differentiation of microbial function through sediment-hosted aquifers and enrichment of novel symbionts in the deep terrestrial subsurface.</title>
        <authorList>
            <person name="Probst A.J."/>
            <person name="Ladd B."/>
            <person name="Jarett J.K."/>
            <person name="Geller-Mcgrath D.E."/>
            <person name="Sieber C.M.K."/>
            <person name="Emerson J.B."/>
            <person name="Anantharaman K."/>
            <person name="Thomas B.C."/>
            <person name="Malmstrom R."/>
            <person name="Stieglmeier M."/>
            <person name="Klingl A."/>
            <person name="Woyke T."/>
            <person name="Ryan C.M."/>
            <person name="Banfield J.F."/>
        </authorList>
    </citation>
    <scope>NUCLEOTIDE SEQUENCE [LARGE SCALE GENOMIC DNA]</scope>
</reference>
<dbReference type="RefSeq" id="WP_286678283.1">
    <property type="nucleotide sequence ID" value="NZ_MNXI01000071.1"/>
</dbReference>
<accession>A0A2M7T8S5</accession>
<organism evidence="2 3">
    <name type="scientific">Candidatus Aquicultor secundus</name>
    <dbReference type="NCBI Taxonomy" id="1973895"/>
    <lineage>
        <taxon>Bacteria</taxon>
        <taxon>Bacillati</taxon>
        <taxon>Actinomycetota</taxon>
        <taxon>Candidatus Aquicultoria</taxon>
        <taxon>Candidatus Aquicultorales</taxon>
        <taxon>Candidatus Aquicultoraceae</taxon>
        <taxon>Candidatus Aquicultor</taxon>
    </lineage>
</organism>
<dbReference type="PANTHER" id="PTHR33495">
    <property type="entry name" value="ANTI-SIGMA FACTOR ANTAGONIST TM_1081-RELATED-RELATED"/>
    <property type="match status" value="1"/>
</dbReference>
<dbReference type="AlphaFoldDB" id="A0A2M7T8S5"/>
<dbReference type="Pfam" id="PF01740">
    <property type="entry name" value="STAS"/>
    <property type="match status" value="1"/>
</dbReference>
<dbReference type="GO" id="GO:0043856">
    <property type="term" value="F:anti-sigma factor antagonist activity"/>
    <property type="evidence" value="ECO:0007669"/>
    <property type="project" value="TreeGrafter"/>
</dbReference>
<dbReference type="CDD" id="cd07043">
    <property type="entry name" value="STAS_anti-anti-sigma_factors"/>
    <property type="match status" value="1"/>
</dbReference>
<comment type="caution">
    <text evidence="2">The sequence shown here is derived from an EMBL/GenBank/DDBJ whole genome shotgun (WGS) entry which is preliminary data.</text>
</comment>
<evidence type="ECO:0000259" key="1">
    <source>
        <dbReference type="PROSITE" id="PS50801"/>
    </source>
</evidence>
<feature type="domain" description="STAS" evidence="1">
    <location>
        <begin position="9"/>
        <end position="100"/>
    </location>
</feature>
<dbReference type="SUPFAM" id="SSF52091">
    <property type="entry name" value="SpoIIaa-like"/>
    <property type="match status" value="1"/>
</dbReference>
<sequence length="129" mass="14340">MQEKQLNDLSIRRMMVNNVDMIVAGGECDICSVQLLKDEIAETINEGNKKLIVDVKKLNYLDNSGLAAILWARHKIEENDGRLVVVGLNGKFRRKLSSFGNLLSIVSSVREALGILSKSGLSYKQTSNF</sequence>
<dbReference type="InterPro" id="IPR002645">
    <property type="entry name" value="STAS_dom"/>
</dbReference>
<dbReference type="Proteomes" id="UP000230956">
    <property type="component" value="Unassembled WGS sequence"/>
</dbReference>